<comment type="caution">
    <text evidence="2">The sequence shown here is derived from an EMBL/GenBank/DDBJ whole genome shotgun (WGS) entry which is preliminary data.</text>
</comment>
<dbReference type="EMBL" id="AAHK01000546">
    <property type="protein sequence ID" value="EAN91195.1"/>
    <property type="molecule type" value="Genomic_DNA"/>
</dbReference>
<keyword evidence="3" id="KW-1185">Reference proteome</keyword>
<evidence type="ECO:0008006" key="4">
    <source>
        <dbReference type="Google" id="ProtNLM"/>
    </source>
</evidence>
<sequence>MPMTSFSSISHQLNGVQEHRHSPLLSSRPVSSGVRSGYEAIYPSPSKPRRESVFFLAQTPKPIDFHSAEAQEAMEVLRRLLCPVIMRRVLRIRKRKRWPGENAMRVYTTNSIHHALRSSDSIIADWPDEVFTLIAEEALYFYLEPNEIIVYTNESYISSGVVVLLYGEVKEQKDHLDSSTSLTRPQICRHVAPAVFCDQAVLCRDVSTSLIAANGYADVAVYLLDVIVVRFTA</sequence>
<reference evidence="2 3" key="1">
    <citation type="journal article" date="2005" name="Science">
        <title>The genome sequence of Trypanosoma cruzi, etiologic agent of Chagas disease.</title>
        <authorList>
            <person name="El-Sayed N.M."/>
            <person name="Myler P.J."/>
            <person name="Bartholomeu D.C."/>
            <person name="Nilsson D."/>
            <person name="Aggarwal G."/>
            <person name="Tran A.N."/>
            <person name="Ghedin E."/>
            <person name="Worthey E.A."/>
            <person name="Delcher A.L."/>
            <person name="Blandin G."/>
            <person name="Westenberger S.J."/>
            <person name="Caler E."/>
            <person name="Cerqueira G.C."/>
            <person name="Branche C."/>
            <person name="Haas B."/>
            <person name="Anupama A."/>
            <person name="Arner E."/>
            <person name="Aslund L."/>
            <person name="Attipoe P."/>
            <person name="Bontempi E."/>
            <person name="Bringaud F."/>
            <person name="Burton P."/>
            <person name="Cadag E."/>
            <person name="Campbell D.A."/>
            <person name="Carrington M."/>
            <person name="Crabtree J."/>
            <person name="Darban H."/>
            <person name="da Silveira J.F."/>
            <person name="de Jong P."/>
            <person name="Edwards K."/>
            <person name="Englund P.T."/>
            <person name="Fazelina G."/>
            <person name="Feldblyum T."/>
            <person name="Ferella M."/>
            <person name="Frasch A.C."/>
            <person name="Gull K."/>
            <person name="Horn D."/>
            <person name="Hou L."/>
            <person name="Huang Y."/>
            <person name="Kindlund E."/>
            <person name="Klingbeil M."/>
            <person name="Kluge S."/>
            <person name="Koo H."/>
            <person name="Lacerda D."/>
            <person name="Levin M.J."/>
            <person name="Lorenzi H."/>
            <person name="Louie T."/>
            <person name="Machado C.R."/>
            <person name="McCulloch R."/>
            <person name="McKenna A."/>
            <person name="Mizuno Y."/>
            <person name="Mottram J.C."/>
            <person name="Nelson S."/>
            <person name="Ochaya S."/>
            <person name="Osoegawa K."/>
            <person name="Pai G."/>
            <person name="Parsons M."/>
            <person name="Pentony M."/>
            <person name="Pettersson U."/>
            <person name="Pop M."/>
            <person name="Ramirez J.L."/>
            <person name="Rinta J."/>
            <person name="Robertson L."/>
            <person name="Salzberg S.L."/>
            <person name="Sanchez D.O."/>
            <person name="Seyler A."/>
            <person name="Sharma R."/>
            <person name="Shetty J."/>
            <person name="Simpson A.J."/>
            <person name="Sisk E."/>
            <person name="Tammi M.T."/>
            <person name="Tarleton R."/>
            <person name="Teixeira S."/>
            <person name="Van Aken S."/>
            <person name="Vogt C."/>
            <person name="Ward P.N."/>
            <person name="Wickstead B."/>
            <person name="Wortman J."/>
            <person name="White O."/>
            <person name="Fraser C.M."/>
            <person name="Stuart K.D."/>
            <person name="Andersson B."/>
        </authorList>
    </citation>
    <scope>NUCLEOTIDE SEQUENCE [LARGE SCALE GENOMIC DNA]</scope>
    <source>
        <strain evidence="2 3">CL Brener</strain>
    </source>
</reference>
<name>Q4DF83_TRYCC</name>
<feature type="non-terminal residue" evidence="2">
    <location>
        <position position="233"/>
    </location>
</feature>
<feature type="compositionally biased region" description="Polar residues" evidence="1">
    <location>
        <begin position="1"/>
        <end position="15"/>
    </location>
</feature>
<protein>
    <recommendedName>
        <fullName evidence="4">Cyclic nucleotide-binding domain-containing protein</fullName>
    </recommendedName>
</protein>
<feature type="region of interest" description="Disordered" evidence="1">
    <location>
        <begin position="1"/>
        <end position="35"/>
    </location>
</feature>
<proteinExistence type="predicted"/>
<accession>Q4DF83</accession>
<dbReference type="RefSeq" id="XP_813046.1">
    <property type="nucleotide sequence ID" value="XM_807953.1"/>
</dbReference>
<gene>
    <name evidence="2" type="ORF">Tc00.1047053506009.109</name>
</gene>
<dbReference type="InterPro" id="IPR018490">
    <property type="entry name" value="cNMP-bd_dom_sf"/>
</dbReference>
<dbReference type="STRING" id="353153.Q4DF83"/>
<organism evidence="2 3">
    <name type="scientific">Trypanosoma cruzi (strain CL Brener)</name>
    <dbReference type="NCBI Taxonomy" id="353153"/>
    <lineage>
        <taxon>Eukaryota</taxon>
        <taxon>Discoba</taxon>
        <taxon>Euglenozoa</taxon>
        <taxon>Kinetoplastea</taxon>
        <taxon>Metakinetoplastina</taxon>
        <taxon>Trypanosomatida</taxon>
        <taxon>Trypanosomatidae</taxon>
        <taxon>Trypanosoma</taxon>
        <taxon>Schizotrypanum</taxon>
    </lineage>
</organism>
<dbReference type="eggNOG" id="ENOG502S7FZ">
    <property type="taxonomic scope" value="Eukaryota"/>
</dbReference>
<dbReference type="Proteomes" id="UP000002296">
    <property type="component" value="Unassembled WGS sequence"/>
</dbReference>
<dbReference type="GeneID" id="3544370"/>
<dbReference type="KEGG" id="tcr:506009.109"/>
<evidence type="ECO:0000313" key="2">
    <source>
        <dbReference type="EMBL" id="EAN91195.1"/>
    </source>
</evidence>
<evidence type="ECO:0000256" key="1">
    <source>
        <dbReference type="SAM" id="MobiDB-lite"/>
    </source>
</evidence>
<dbReference type="InParanoid" id="Q4DF83"/>
<dbReference type="AlphaFoldDB" id="Q4DF83"/>
<feature type="compositionally biased region" description="Low complexity" evidence="1">
    <location>
        <begin position="23"/>
        <end position="35"/>
    </location>
</feature>
<dbReference type="PaxDb" id="353153-Q4DF83"/>
<evidence type="ECO:0000313" key="3">
    <source>
        <dbReference type="Proteomes" id="UP000002296"/>
    </source>
</evidence>
<dbReference type="SUPFAM" id="SSF51206">
    <property type="entry name" value="cAMP-binding domain-like"/>
    <property type="match status" value="1"/>
</dbReference>